<dbReference type="InterPro" id="IPR001902">
    <property type="entry name" value="SLC26A/SulP_fam"/>
</dbReference>
<sequence>MTDSALRQPRPRPDSFAELFTPKLVTSLREGYDGKRFVADVVAGLTVAIVALPLAMGIAIASGTTPDRGLFTAIVAGFIISAFGGSRFQIGGPTAAFIVVVYRTIETHGYDGLIVATLIAGLILIAIGYLRLGTYIKYIPYPVTIGFTAGIGITIFVSQVADLFGLTTAKLPGEFVAKVEALWAALPTLNPFAVALSAISLGLILGLRHYRPKWPGFLIAVVLASVATAVFALDVVTIGSKFGGIPRVPPTPQFPALSLAGVKAVLPDAITIAILAGIESLLSAVVADGMTGRRHRSNCELVAQGFANVGSALIGGLPATGAIARTATNIRSGSTGPISGVLHAVFLLVFVLVAAPLASYVPLAVLAAILAIVAWNMSEVHVVWRLLQNSGWGDRVVLTATMLLTVFYDLTVGIEVGVVLSAILFMHHMAEAVAVEAHGQAGALPGGMIGRDQADDDGRPYDPSQQTREDVVVYRISGPFFFGAANQLSTTLSRIGTRPKRLVLDFSAVPLVDTTGAATLRGVVEDMRKRGADVVLTGMSRPVRRSLVRFGIRRPEVSVLTAPTVEIALAQMDHQELAAE</sequence>
<feature type="transmembrane region" description="Helical" evidence="5">
    <location>
        <begin position="364"/>
        <end position="384"/>
    </location>
</feature>
<gene>
    <name evidence="7" type="ORF">ABB55_03060</name>
</gene>
<evidence type="ECO:0000256" key="5">
    <source>
        <dbReference type="SAM" id="Phobius"/>
    </source>
</evidence>
<dbReference type="Pfam" id="PF00916">
    <property type="entry name" value="Sulfate_transp"/>
    <property type="match status" value="1"/>
</dbReference>
<dbReference type="AlphaFoldDB" id="A0A0P6VWQ5"/>
<dbReference type="Proteomes" id="UP000048984">
    <property type="component" value="Unassembled WGS sequence"/>
</dbReference>
<feature type="domain" description="STAS" evidence="6">
    <location>
        <begin position="461"/>
        <end position="572"/>
    </location>
</feature>
<dbReference type="InterPro" id="IPR036513">
    <property type="entry name" value="STAS_dom_sf"/>
</dbReference>
<feature type="transmembrane region" description="Helical" evidence="5">
    <location>
        <begin position="110"/>
        <end position="132"/>
    </location>
</feature>
<dbReference type="PROSITE" id="PS50801">
    <property type="entry name" value="STAS"/>
    <property type="match status" value="1"/>
</dbReference>
<dbReference type="SUPFAM" id="SSF52091">
    <property type="entry name" value="SpoIIaa-like"/>
    <property type="match status" value="1"/>
</dbReference>
<feature type="transmembrane region" description="Helical" evidence="5">
    <location>
        <begin position="340"/>
        <end position="358"/>
    </location>
</feature>
<evidence type="ECO:0000313" key="7">
    <source>
        <dbReference type="EMBL" id="KPL51328.1"/>
    </source>
</evidence>
<reference evidence="7 8" key="2">
    <citation type="submission" date="2015-10" db="EMBL/GenBank/DDBJ databases">
        <title>Draft Genome Sequence of Prosthecomicrobium hirschii ATCC 27832.</title>
        <authorList>
            <person name="Daniel J."/>
            <person name="Givan S.A."/>
            <person name="Brun Y.V."/>
            <person name="Brown P.J."/>
        </authorList>
    </citation>
    <scope>NUCLEOTIDE SEQUENCE [LARGE SCALE GENOMIC DNA]</scope>
    <source>
        <strain evidence="7 8">16</strain>
    </source>
</reference>
<comment type="caution">
    <text evidence="7">The sequence shown here is derived from an EMBL/GenBank/DDBJ whole genome shotgun (WGS) entry which is preliminary data.</text>
</comment>
<dbReference type="RefSeq" id="WP_054357491.1">
    <property type="nucleotide sequence ID" value="NZ_LJYW01000001.1"/>
</dbReference>
<evidence type="ECO:0000259" key="6">
    <source>
        <dbReference type="PROSITE" id="PS50801"/>
    </source>
</evidence>
<reference evidence="7 8" key="1">
    <citation type="submission" date="2015-09" db="EMBL/GenBank/DDBJ databases">
        <authorList>
            <person name="Jackson K.R."/>
            <person name="Lunt B.L."/>
            <person name="Fisher J.N.B."/>
            <person name="Gardner A.V."/>
            <person name="Bailey M.E."/>
            <person name="Deus L.M."/>
            <person name="Earl A.S."/>
            <person name="Gibby P.D."/>
            <person name="Hartmann K.A."/>
            <person name="Liu J.E."/>
            <person name="Manci A.M."/>
            <person name="Nielsen D.A."/>
            <person name="Solomon M.B."/>
            <person name="Breakwell D.P."/>
            <person name="Burnett S.H."/>
            <person name="Grose J.H."/>
        </authorList>
    </citation>
    <scope>NUCLEOTIDE SEQUENCE [LARGE SCALE GENOMIC DNA]</scope>
    <source>
        <strain evidence="7 8">16</strain>
    </source>
</reference>
<evidence type="ECO:0000256" key="3">
    <source>
        <dbReference type="ARBA" id="ARBA00022989"/>
    </source>
</evidence>
<dbReference type="EMBL" id="LJYW01000001">
    <property type="protein sequence ID" value="KPL51328.1"/>
    <property type="molecule type" value="Genomic_DNA"/>
</dbReference>
<feature type="transmembrane region" description="Helical" evidence="5">
    <location>
        <begin position="217"/>
        <end position="244"/>
    </location>
</feature>
<dbReference type="PANTHER" id="PTHR11814">
    <property type="entry name" value="SULFATE TRANSPORTER"/>
    <property type="match status" value="1"/>
</dbReference>
<feature type="transmembrane region" description="Helical" evidence="5">
    <location>
        <begin position="396"/>
        <end position="426"/>
    </location>
</feature>
<dbReference type="InterPro" id="IPR011547">
    <property type="entry name" value="SLC26A/SulP_dom"/>
</dbReference>
<name>A0A0P6VWQ5_9HYPH</name>
<keyword evidence="2 5" id="KW-0812">Transmembrane</keyword>
<keyword evidence="4 5" id="KW-0472">Membrane</keyword>
<evidence type="ECO:0000256" key="2">
    <source>
        <dbReference type="ARBA" id="ARBA00022692"/>
    </source>
</evidence>
<feature type="transmembrane region" description="Helical" evidence="5">
    <location>
        <begin position="181"/>
        <end position="205"/>
    </location>
</feature>
<proteinExistence type="predicted"/>
<dbReference type="Gene3D" id="3.30.750.24">
    <property type="entry name" value="STAS domain"/>
    <property type="match status" value="1"/>
</dbReference>
<accession>A0A0P6VWQ5</accession>
<evidence type="ECO:0000256" key="4">
    <source>
        <dbReference type="ARBA" id="ARBA00023136"/>
    </source>
</evidence>
<dbReference type="InterPro" id="IPR002645">
    <property type="entry name" value="STAS_dom"/>
</dbReference>
<keyword evidence="3 5" id="KW-1133">Transmembrane helix</keyword>
<feature type="transmembrane region" description="Helical" evidence="5">
    <location>
        <begin position="139"/>
        <end position="161"/>
    </location>
</feature>
<comment type="subcellular location">
    <subcellularLocation>
        <location evidence="1">Membrane</location>
        <topology evidence="1">Multi-pass membrane protein</topology>
    </subcellularLocation>
</comment>
<dbReference type="GO" id="GO:0055085">
    <property type="term" value="P:transmembrane transport"/>
    <property type="evidence" value="ECO:0007669"/>
    <property type="project" value="InterPro"/>
</dbReference>
<keyword evidence="8" id="KW-1185">Reference proteome</keyword>
<evidence type="ECO:0000313" key="8">
    <source>
        <dbReference type="Proteomes" id="UP000048984"/>
    </source>
</evidence>
<dbReference type="STRING" id="665126.ABB55_03060"/>
<dbReference type="GO" id="GO:0016020">
    <property type="term" value="C:membrane"/>
    <property type="evidence" value="ECO:0007669"/>
    <property type="project" value="UniProtKB-SubCell"/>
</dbReference>
<feature type="transmembrane region" description="Helical" evidence="5">
    <location>
        <begin position="37"/>
        <end position="58"/>
    </location>
</feature>
<feature type="transmembrane region" description="Helical" evidence="5">
    <location>
        <begin position="70"/>
        <end position="90"/>
    </location>
</feature>
<dbReference type="Pfam" id="PF01740">
    <property type="entry name" value="STAS"/>
    <property type="match status" value="1"/>
</dbReference>
<feature type="transmembrane region" description="Helical" evidence="5">
    <location>
        <begin position="264"/>
        <end position="287"/>
    </location>
</feature>
<organism evidence="7 8">
    <name type="scientific">Prosthecodimorpha hirschii</name>
    <dbReference type="NCBI Taxonomy" id="665126"/>
    <lineage>
        <taxon>Bacteria</taxon>
        <taxon>Pseudomonadati</taxon>
        <taxon>Pseudomonadota</taxon>
        <taxon>Alphaproteobacteria</taxon>
        <taxon>Hyphomicrobiales</taxon>
        <taxon>Ancalomicrobiaceae</taxon>
        <taxon>Prosthecodimorpha</taxon>
    </lineage>
</organism>
<protein>
    <submittedName>
        <fullName evidence="7">SulP family sulfate transporter</fullName>
    </submittedName>
</protein>
<dbReference type="CDD" id="cd07042">
    <property type="entry name" value="STAS_SulP_like_sulfate_transporter"/>
    <property type="match status" value="1"/>
</dbReference>
<evidence type="ECO:0000256" key="1">
    <source>
        <dbReference type="ARBA" id="ARBA00004141"/>
    </source>
</evidence>